<dbReference type="InterPro" id="IPR011059">
    <property type="entry name" value="Metal-dep_hydrolase_composite"/>
</dbReference>
<reference evidence="4" key="1">
    <citation type="submission" date="2021-01" db="EMBL/GenBank/DDBJ databases">
        <authorList>
            <person name="Corre E."/>
            <person name="Pelletier E."/>
            <person name="Niang G."/>
            <person name="Scheremetjew M."/>
            <person name="Finn R."/>
            <person name="Kale V."/>
            <person name="Holt S."/>
            <person name="Cochrane G."/>
            <person name="Meng A."/>
            <person name="Brown T."/>
            <person name="Cohen L."/>
        </authorList>
    </citation>
    <scope>NUCLEOTIDE SEQUENCE</scope>
    <source>
        <strain evidence="4">OF101</strain>
    </source>
</reference>
<dbReference type="InterPro" id="IPR013108">
    <property type="entry name" value="Amidohydro_3"/>
</dbReference>
<feature type="domain" description="Amidohydrolase 3" evidence="3">
    <location>
        <begin position="46"/>
        <end position="237"/>
    </location>
</feature>
<dbReference type="PANTHER" id="PTHR11647">
    <property type="entry name" value="HYDRANTOINASE/DIHYDROPYRIMIDINASE FAMILY MEMBER"/>
    <property type="match status" value="1"/>
</dbReference>
<dbReference type="Gene3D" id="3.20.20.140">
    <property type="entry name" value="Metal-dependent hydrolases"/>
    <property type="match status" value="1"/>
</dbReference>
<gene>
    <name evidence="4" type="ORF">ACAT0790_LOCUS56152</name>
</gene>
<comment type="similarity">
    <text evidence="1">Belongs to the metallo-dependent hydrolases superfamily. Hydantoinase/dihydropyrimidinase family.</text>
</comment>
<evidence type="ECO:0000256" key="1">
    <source>
        <dbReference type="ARBA" id="ARBA00008829"/>
    </source>
</evidence>
<dbReference type="SUPFAM" id="SSF51556">
    <property type="entry name" value="Metallo-dependent hydrolases"/>
    <property type="match status" value="1"/>
</dbReference>
<name>A0A7S1S077_ALECA</name>
<proteinExistence type="inferred from homology"/>
<accession>A0A7S1S077</accession>
<evidence type="ECO:0000259" key="3">
    <source>
        <dbReference type="Pfam" id="PF07969"/>
    </source>
</evidence>
<dbReference type="GO" id="GO:0005829">
    <property type="term" value="C:cytosol"/>
    <property type="evidence" value="ECO:0007669"/>
    <property type="project" value="TreeGrafter"/>
</dbReference>
<dbReference type="Pfam" id="PF07969">
    <property type="entry name" value="Amidohydro_3"/>
    <property type="match status" value="2"/>
</dbReference>
<dbReference type="PANTHER" id="PTHR11647:SF1">
    <property type="entry name" value="COLLAPSIN RESPONSE MEDIATOR PROTEIN"/>
    <property type="match status" value="1"/>
</dbReference>
<sequence length="664" mass="72605">MEQPTLVIRGGTVVDGTGTPPCVADVAMSGRTITAVGANLPVKGAREIDARGMLVTPGWVDPHTHYDAQMLWDPHFTPSSNNGVSTLVIGNCGVGIAPCQERMRDFIIDVCDAVENIPSAALREKVKWEWETFPEYLEMLGKLPFACDVGVLIGHTAVRTWVMGSRANLPDRPGSTEKVTQEEIGRMSKVVEEAIAAGALGFSASRVGLHRDTKGVLTPGSLATPEEMCALGEGIVRGGGGVFELASDWTLYDDVTEKDGQRIMEHQRKDWEWIAKVACMSPQKLLFTTGMGTGMTKDSAYHHRGFLGNLDKIAAKGGSIMATPMMRMGFLNFSLGSGIQPFSLSKSFRRLSKKAGGSVEAVARAMQTLDRDARETIIKETKEARRHNPGYYNIVMDMPNFLWPWSPDTEPKPQDALGRRAKREGKHVLELCWDVLSHPEQPHGGVLWKALYNYGSGDLEPLREMLEHKQVVPGFADGGAHMAVQCEATTPTTMLTHWVRDRTRGQKLPIEMVVRKQTAESAAMMGLYDRGELRKGMKADINIIDFDRLKVQPPEFKHDLPLGAGRWVQEVEGYRFCIVSGQVTYEDGKPTGVLPGGLLRNPKSIGLQGSLKGSVPPAGDAKVAKELDLSEHAMKLASQQGVGMSGVQRALRGSQESELPKSRL</sequence>
<dbReference type="SUPFAM" id="SSF51338">
    <property type="entry name" value="Composite domain of metallo-dependent hydrolases"/>
    <property type="match status" value="1"/>
</dbReference>
<protein>
    <recommendedName>
        <fullName evidence="3">Amidohydrolase 3 domain-containing protein</fullName>
    </recommendedName>
</protein>
<dbReference type="Gene3D" id="2.30.40.10">
    <property type="entry name" value="Urease, subunit C, domain 1"/>
    <property type="match status" value="1"/>
</dbReference>
<feature type="region of interest" description="Disordered" evidence="2">
    <location>
        <begin position="638"/>
        <end position="664"/>
    </location>
</feature>
<dbReference type="InterPro" id="IPR032466">
    <property type="entry name" value="Metal_Hydrolase"/>
</dbReference>
<organism evidence="4">
    <name type="scientific">Alexandrium catenella</name>
    <name type="common">Red tide dinoflagellate</name>
    <name type="synonym">Gonyaulax catenella</name>
    <dbReference type="NCBI Taxonomy" id="2925"/>
    <lineage>
        <taxon>Eukaryota</taxon>
        <taxon>Sar</taxon>
        <taxon>Alveolata</taxon>
        <taxon>Dinophyceae</taxon>
        <taxon>Gonyaulacales</taxon>
        <taxon>Pyrocystaceae</taxon>
        <taxon>Alexandrium</taxon>
    </lineage>
</organism>
<evidence type="ECO:0000313" key="4">
    <source>
        <dbReference type="EMBL" id="CAD9179380.1"/>
    </source>
</evidence>
<dbReference type="InterPro" id="IPR050378">
    <property type="entry name" value="Metallo-dep_Hydrolases_sf"/>
</dbReference>
<feature type="domain" description="Amidohydrolase 3" evidence="3">
    <location>
        <begin position="459"/>
        <end position="585"/>
    </location>
</feature>
<dbReference type="AlphaFoldDB" id="A0A7S1S077"/>
<evidence type="ECO:0000256" key="2">
    <source>
        <dbReference type="SAM" id="MobiDB-lite"/>
    </source>
</evidence>
<dbReference type="EMBL" id="HBGE01094335">
    <property type="protein sequence ID" value="CAD9179380.1"/>
    <property type="molecule type" value="Transcribed_RNA"/>
</dbReference>
<dbReference type="GO" id="GO:0016812">
    <property type="term" value="F:hydrolase activity, acting on carbon-nitrogen (but not peptide) bonds, in cyclic amides"/>
    <property type="evidence" value="ECO:0007669"/>
    <property type="project" value="TreeGrafter"/>
</dbReference>